<sequence>MKLKEMIALAESLVETGVLVKTMNSITMGLNIMGYSNAEVFKRSASLSPIPFYAPSDEQGRGVVDFCGQLNKMIAHKAAAEELLISFPHHLMYGNDIEDKLDVSRRYQSIISTMSFMDKKSVYECLGTKDSNQARAVGRLVKAGKLIELKIGALTDPIYPTFQFDENVVLYPGIEKVISLLAENGKSVLEFCEFVNDEDHFTSCIKKTSIKNKKQPFSVFMSSEGVEQLFEHWLTESMF</sequence>
<dbReference type="HOGENOM" id="CLU_1159203_0_0_6"/>
<geneLocation type="plasmid" evidence="1">
    <name>unnamed</name>
</geneLocation>
<evidence type="ECO:0000313" key="2">
    <source>
        <dbReference type="Proteomes" id="UP000014909"/>
    </source>
</evidence>
<dbReference type="EMBL" id="CP004847">
    <property type="protein sequence ID" value="AGP79911.1"/>
    <property type="molecule type" value="Genomic_DNA"/>
</dbReference>
<dbReference type="KEGG" id="amh:I633_22456"/>
<keyword evidence="1" id="KW-0614">Plasmid</keyword>
<protein>
    <submittedName>
        <fullName evidence="1">Uncharacterized protein</fullName>
    </submittedName>
</protein>
<dbReference type="BioCyc" id="AMAC1300253:G12YX-3558-MONOMER"/>
<gene>
    <name evidence="1" type="ORF">I633_22456</name>
</gene>
<dbReference type="Proteomes" id="UP000014909">
    <property type="component" value="Plasmid unnamed"/>
</dbReference>
<accession>S5ALS2</accession>
<evidence type="ECO:0000313" key="1">
    <source>
        <dbReference type="EMBL" id="AGP79911.1"/>
    </source>
</evidence>
<name>S5ALS2_9ALTE</name>
<organism evidence="1 2">
    <name type="scientific">Alteromonas mediterranea 615</name>
    <dbReference type="NCBI Taxonomy" id="1300253"/>
    <lineage>
        <taxon>Bacteria</taxon>
        <taxon>Pseudomonadati</taxon>
        <taxon>Pseudomonadota</taxon>
        <taxon>Gammaproteobacteria</taxon>
        <taxon>Alteromonadales</taxon>
        <taxon>Alteromonadaceae</taxon>
        <taxon>Alteromonas/Salinimonas group</taxon>
        <taxon>Alteromonas</taxon>
    </lineage>
</organism>
<dbReference type="PATRIC" id="fig|1300253.3.peg.4680"/>
<dbReference type="AlphaFoldDB" id="S5ALS2"/>
<reference evidence="1 2" key="1">
    <citation type="journal article" date="2013" name="Genome Biol. Evol.">
        <title>Genomic Diversity of "Deep Ecotype" Alteromonas macleodii Isolates: Evidence for Pan-Mediterranean Clonal Frames.</title>
        <authorList>
            <person name="Lopez-Perez M."/>
            <person name="Gonzaga A."/>
            <person name="Rodriguez-Valera F."/>
        </authorList>
    </citation>
    <scope>NUCLEOTIDE SEQUENCE [LARGE SCALE GENOMIC DNA]</scope>
    <source>
        <strain evidence="2">'English Channel 615'</strain>
        <plasmid evidence="2">Plasmid</plasmid>
    </source>
</reference>
<proteinExistence type="predicted"/>